<dbReference type="EMBL" id="SLXO01000001">
    <property type="protein sequence ID" value="TCP38274.1"/>
    <property type="molecule type" value="Genomic_DNA"/>
</dbReference>
<evidence type="ECO:0000313" key="3">
    <source>
        <dbReference type="Proteomes" id="UP000295399"/>
    </source>
</evidence>
<accession>A0A4R2PT31</accession>
<dbReference type="InterPro" id="IPR023631">
    <property type="entry name" value="Amidase_dom"/>
</dbReference>
<keyword evidence="2" id="KW-0808">Transferase</keyword>
<dbReference type="InParanoid" id="A0A4R2PT31"/>
<reference evidence="2 3" key="1">
    <citation type="submission" date="2019-03" db="EMBL/GenBank/DDBJ databases">
        <title>Genomic Encyclopedia of Type Strains, Phase IV (KMG-IV): sequencing the most valuable type-strain genomes for metagenomic binning, comparative biology and taxonomic classification.</title>
        <authorList>
            <person name="Goeker M."/>
        </authorList>
    </citation>
    <scope>NUCLEOTIDE SEQUENCE [LARGE SCALE GENOMIC DNA]</scope>
    <source>
        <strain evidence="2 3">DSM 2132</strain>
    </source>
</reference>
<organism evidence="2 3">
    <name type="scientific">Rhodothalassium salexigens DSM 2132</name>
    <dbReference type="NCBI Taxonomy" id="1188247"/>
    <lineage>
        <taxon>Bacteria</taxon>
        <taxon>Pseudomonadati</taxon>
        <taxon>Pseudomonadota</taxon>
        <taxon>Alphaproteobacteria</taxon>
        <taxon>Rhodothalassiales</taxon>
        <taxon>Rhodothalassiaceae</taxon>
        <taxon>Rhodothalassium</taxon>
    </lineage>
</organism>
<dbReference type="RefSeq" id="WP_132706598.1">
    <property type="nucleotide sequence ID" value="NZ_JACIGF010000001.1"/>
</dbReference>
<evidence type="ECO:0000313" key="2">
    <source>
        <dbReference type="EMBL" id="TCP38274.1"/>
    </source>
</evidence>
<dbReference type="PANTHER" id="PTHR11895">
    <property type="entry name" value="TRANSAMIDASE"/>
    <property type="match status" value="1"/>
</dbReference>
<dbReference type="Pfam" id="PF01425">
    <property type="entry name" value="Amidase"/>
    <property type="match status" value="1"/>
</dbReference>
<sequence length="584" mass="62179">MTDTTTTRRGLLSGGLAAAAVTAAGATGLSRAAAEEAAAQSARSGITAETLAQAEKLHDLRYTADEREQILNTIQAQVDGLAALRALDHPNDLAPALVFDPRLPDRAYASPGGGVQGAEPARPALPTADDDVAFAPAHVQARWIRAGELSSRALVEIYLKRIERHRPHLENFVTVTADLARAQADRADADLARGRVRSSLHGVPYGLKDLADTAGLRTSWGATPYRDRIADDTATLAAKLDAAGCPLLGKTTLGALAYGDIWFGGVTRNPWNPVEGSSGSSAGSASATAAGLVGFAIGTETLGSIVSPSQRCGTTGLRPSFGRISRAGAMALCWSLDKVGPICRSVEDTGHVLAILNGADRADPSSLDMPFGWDRDRPVDELVVGYDPAWFEADGANDVDRAALAAVRDLGVTLREVRLPDLPYGALTRIVTAEAAAAFEELTLSDRDDSLRWQDDRAWPNGFRTIRFFSAVDMIQTDRLRRRVMRVMAERFERVDALIHPNFAASLLVIGNFTGHPTLSLRAGFVDRAPRGLFGAPKDPDAPKVRTTHNVSLTGPLFREDWLLTLGRALEAALGVADARPPLG</sequence>
<dbReference type="PANTHER" id="PTHR11895:SF73">
    <property type="entry name" value="AMIDASE FAMILY PROTEIN"/>
    <property type="match status" value="1"/>
</dbReference>
<comment type="caution">
    <text evidence="2">The sequence shown here is derived from an EMBL/GenBank/DDBJ whole genome shotgun (WGS) entry which is preliminary data.</text>
</comment>
<proteinExistence type="predicted"/>
<dbReference type="PROSITE" id="PS51318">
    <property type="entry name" value="TAT"/>
    <property type="match status" value="1"/>
</dbReference>
<protein>
    <submittedName>
        <fullName evidence="2">Asp-tRNA(Asn)/Glu-tRNA(Gln) amidotransferase A subunit family amidase</fullName>
    </submittedName>
</protein>
<dbReference type="Gene3D" id="3.90.1300.10">
    <property type="entry name" value="Amidase signature (AS) domain"/>
    <property type="match status" value="1"/>
</dbReference>
<dbReference type="InterPro" id="IPR006311">
    <property type="entry name" value="TAT_signal"/>
</dbReference>
<feature type="domain" description="Amidase" evidence="1">
    <location>
        <begin position="154"/>
        <end position="514"/>
    </location>
</feature>
<evidence type="ECO:0000259" key="1">
    <source>
        <dbReference type="Pfam" id="PF01425"/>
    </source>
</evidence>
<dbReference type="InterPro" id="IPR000120">
    <property type="entry name" value="Amidase"/>
</dbReference>
<gene>
    <name evidence="2" type="ORF">EV659_101172</name>
</gene>
<name>A0A4R2PT31_RHOSA</name>
<keyword evidence="3" id="KW-1185">Reference proteome</keyword>
<dbReference type="AlphaFoldDB" id="A0A4R2PT31"/>
<dbReference type="GO" id="GO:0050567">
    <property type="term" value="F:glutaminyl-tRNA synthase (glutamine-hydrolyzing) activity"/>
    <property type="evidence" value="ECO:0007669"/>
    <property type="project" value="TreeGrafter"/>
</dbReference>
<dbReference type="OrthoDB" id="9777859at2"/>
<dbReference type="SUPFAM" id="SSF75304">
    <property type="entry name" value="Amidase signature (AS) enzymes"/>
    <property type="match status" value="1"/>
</dbReference>
<dbReference type="Proteomes" id="UP000295399">
    <property type="component" value="Unassembled WGS sequence"/>
</dbReference>
<dbReference type="InterPro" id="IPR036928">
    <property type="entry name" value="AS_sf"/>
</dbReference>
<dbReference type="GO" id="GO:0016740">
    <property type="term" value="F:transferase activity"/>
    <property type="evidence" value="ECO:0007669"/>
    <property type="project" value="UniProtKB-KW"/>
</dbReference>